<evidence type="ECO:0000256" key="1">
    <source>
        <dbReference type="SAM" id="Phobius"/>
    </source>
</evidence>
<dbReference type="EMBL" id="CP137624">
    <property type="protein sequence ID" value="WPK13935.1"/>
    <property type="molecule type" value="Genomic_DNA"/>
</dbReference>
<evidence type="ECO:0000313" key="4">
    <source>
        <dbReference type="Proteomes" id="UP001322664"/>
    </source>
</evidence>
<protein>
    <submittedName>
        <fullName evidence="3">DUF3298 domain-containing protein</fullName>
    </submittedName>
</protein>
<reference evidence="3 4" key="1">
    <citation type="submission" date="2023-09" db="EMBL/GenBank/DDBJ databases">
        <authorList>
            <person name="Page C.A."/>
            <person name="Perez-Diaz I.M."/>
        </authorList>
    </citation>
    <scope>NUCLEOTIDE SEQUENCE [LARGE SCALE GENOMIC DNA]</scope>
    <source>
        <strain evidence="3 4">Ll15</strain>
    </source>
</reference>
<feature type="domain" description="DUF3298" evidence="2">
    <location>
        <begin position="190"/>
        <end position="277"/>
    </location>
</feature>
<gene>
    <name evidence="3" type="ORF">R6U77_04655</name>
</gene>
<dbReference type="InterPro" id="IPR037126">
    <property type="entry name" value="PdaC/RsiV-like_sf"/>
</dbReference>
<keyword evidence="1" id="KW-0812">Transmembrane</keyword>
<dbReference type="Proteomes" id="UP001322664">
    <property type="component" value="Chromosome"/>
</dbReference>
<keyword evidence="4" id="KW-1185">Reference proteome</keyword>
<organism evidence="3 4">
    <name type="scientific">Lysinibacillus louembei</name>
    <dbReference type="NCBI Taxonomy" id="1470088"/>
    <lineage>
        <taxon>Bacteria</taxon>
        <taxon>Bacillati</taxon>
        <taxon>Bacillota</taxon>
        <taxon>Bacilli</taxon>
        <taxon>Bacillales</taxon>
        <taxon>Bacillaceae</taxon>
        <taxon>Lysinibacillus</taxon>
    </lineage>
</organism>
<sequence length="291" mass="32546">MDERLKKLEQQYKDVPIPKNLDLIVETSLKQRPKRRAPKWILGAVAATAIFTAGLNINPAMAKNLIGVPLLGDVVSVLTFVSYEVEEDTYSANIAVPKIAGKSEEIAALNEKYAAEGKALFEQFEKDVDWMNSNEGGHLGVDSGYIVATDTEQILSIGRYVVEMVGSSSTVMKYDTIDKQKEIVITLPSLFKDDAYVEKISTYIADQMRQEMKATNQDKMYWVSGAGLEDESLVDLFTKIKADQNFYITEQGKLVIVFDKYEVAPGYMGVVEFEIPTDVLQDTLVSNEYIH</sequence>
<feature type="transmembrane region" description="Helical" evidence="1">
    <location>
        <begin position="40"/>
        <end position="57"/>
    </location>
</feature>
<keyword evidence="1" id="KW-0472">Membrane</keyword>
<dbReference type="Pfam" id="PF11738">
    <property type="entry name" value="DUF3298"/>
    <property type="match status" value="1"/>
</dbReference>
<name>A0ABZ0S0K7_9BACI</name>
<dbReference type="Gene3D" id="3.30.565.40">
    <property type="entry name" value="Fervidobacterium nodosum Rt17-B1 like"/>
    <property type="match status" value="1"/>
</dbReference>
<evidence type="ECO:0000313" key="3">
    <source>
        <dbReference type="EMBL" id="WPK13935.1"/>
    </source>
</evidence>
<dbReference type="Gene3D" id="3.90.640.20">
    <property type="entry name" value="Heat-shock cognate protein, ATPase"/>
    <property type="match status" value="1"/>
</dbReference>
<dbReference type="InterPro" id="IPR021729">
    <property type="entry name" value="DUF3298"/>
</dbReference>
<dbReference type="RefSeq" id="WP_293929284.1">
    <property type="nucleotide sequence ID" value="NZ_CP137624.1"/>
</dbReference>
<accession>A0ABZ0S0K7</accession>
<proteinExistence type="predicted"/>
<evidence type="ECO:0000259" key="2">
    <source>
        <dbReference type="Pfam" id="PF11738"/>
    </source>
</evidence>
<keyword evidence="1" id="KW-1133">Transmembrane helix</keyword>